<dbReference type="AlphaFoldDB" id="A0A064CDH1"/>
<gene>
    <name evidence="3" type="ORF">Y900_005260</name>
</gene>
<feature type="region of interest" description="Disordered" evidence="1">
    <location>
        <begin position="1"/>
        <end position="22"/>
    </location>
</feature>
<evidence type="ECO:0000259" key="2">
    <source>
        <dbReference type="Pfam" id="PF20282"/>
    </source>
</evidence>
<dbReference type="Proteomes" id="UP000022835">
    <property type="component" value="Unassembled WGS sequence"/>
</dbReference>
<keyword evidence="4" id="KW-1185">Reference proteome</keyword>
<proteinExistence type="predicted"/>
<evidence type="ECO:0000313" key="4">
    <source>
        <dbReference type="Proteomes" id="UP000022835"/>
    </source>
</evidence>
<dbReference type="EMBL" id="JALN02000001">
    <property type="protein sequence ID" value="KDE98360.1"/>
    <property type="molecule type" value="Genomic_DNA"/>
</dbReference>
<feature type="domain" description="ABC-three component systems C-terminal" evidence="2">
    <location>
        <begin position="240"/>
        <end position="368"/>
    </location>
</feature>
<accession>A0A064CDH1</accession>
<dbReference type="eggNOG" id="ENOG502Z9QP">
    <property type="taxonomic scope" value="Bacteria"/>
</dbReference>
<comment type="caution">
    <text evidence="3">The sequence shown here is derived from an EMBL/GenBank/DDBJ whole genome shotgun (WGS) entry which is preliminary data.</text>
</comment>
<evidence type="ECO:0000256" key="1">
    <source>
        <dbReference type="SAM" id="MobiDB-lite"/>
    </source>
</evidence>
<dbReference type="InterPro" id="IPR046914">
    <property type="entry name" value="ABC-3C_CTD6"/>
</dbReference>
<reference evidence="3" key="1">
    <citation type="submission" date="2014-05" db="EMBL/GenBank/DDBJ databases">
        <title>Genome sequence of Mycobacterium aromaticivorans strain JS19b1T (= DSM 45407T).</title>
        <authorList>
            <person name="Kwak Y."/>
            <person name="Park G.-S."/>
            <person name="Li Q.X."/>
            <person name="Lee S.-E."/>
            <person name="Shin J.-H."/>
        </authorList>
    </citation>
    <scope>NUCLEOTIDE SEQUENCE [LARGE SCALE GENOMIC DNA]</scope>
    <source>
        <strain evidence="3">JS19b1</strain>
    </source>
</reference>
<protein>
    <recommendedName>
        <fullName evidence="2">ABC-three component systems C-terminal domain-containing protein</fullName>
    </recommendedName>
</protein>
<dbReference type="STRING" id="1440774.Y900_005260"/>
<name>A0A064CDH1_9MYCO</name>
<evidence type="ECO:0000313" key="3">
    <source>
        <dbReference type="EMBL" id="KDE98360.1"/>
    </source>
</evidence>
<organism evidence="3 4">
    <name type="scientific">Mycolicibacterium aromaticivorans JS19b1 = JCM 16368</name>
    <dbReference type="NCBI Taxonomy" id="1440774"/>
    <lineage>
        <taxon>Bacteria</taxon>
        <taxon>Bacillati</taxon>
        <taxon>Actinomycetota</taxon>
        <taxon>Actinomycetes</taxon>
        <taxon>Mycobacteriales</taxon>
        <taxon>Mycobacteriaceae</taxon>
        <taxon>Mycolicibacterium</taxon>
    </lineage>
</organism>
<sequence>MNAAQSGDSQAPGGPSSGLRDIPEPLHGETGVALSGPPISPMARISLYDDVQWELFILEWVHALRSGYVQVKRFGGAGDRGADIAAFKTANGLEGAWDCFQCKHYAEPLALGDILPEILKIFVATVVGECVLPDSYQILAPRGCSTNCGRMLSSPQKLRKKFLDHLADDDSTLARGLESDLVSSVQELASVTDFSMFRSVELTDVLELHKTTCWYSDRFATALQPRPAHVPAPGDLATHERRYVQQLVDVYAEAHPEESLQPESVASNPRVGERFRRHRENFYKAEALRVYARDSVPPGTFERLQDDIHSGVIDVVEDHHATGLRRLTSVLSLVGQLDLSRHRLISVVEIDDRQGMCHQLANVDRIQWMSRNE</sequence>
<dbReference type="Pfam" id="PF20282">
    <property type="entry name" value="CTD6"/>
    <property type="match status" value="1"/>
</dbReference>